<comment type="subcellular location">
    <subcellularLocation>
        <location evidence="1">Membrane</location>
        <topology evidence="1">Multi-pass membrane protein</topology>
    </subcellularLocation>
</comment>
<evidence type="ECO:0000256" key="3">
    <source>
        <dbReference type="ARBA" id="ARBA00022989"/>
    </source>
</evidence>
<feature type="transmembrane region" description="Helical" evidence="6">
    <location>
        <begin position="124"/>
        <end position="143"/>
    </location>
</feature>
<sequence length="318" mass="35750">MFEPATSPTRNSQNRGTAGTRHRISAMHHQLTMEPEIAIRMMMTNTISVVFVTNMFALSAAVYFDVHGGELLKTLAISFALSVLFLYTWDSSNQVRSRAEDSINKPYRPLPTGLATPRGMLTRYILAAALLVSFSLPLNIWLWSTGWLIATFFNHLIARPRDYIWTKVPTNCLAFFCMTAAAWRLSGPIDSTGWRWLCLMTIFTCLPQIFEDLRDIHGDAAVGRRTPVAIFGQLPVRLFFFTMVAATPVVMHIYLWQDATSSRTTLMVCDVMVASFSWTTAIRALALRSVRSDAITFQLFTVSVGISLLSGIFVWANR</sequence>
<keyword evidence="2 6" id="KW-0812">Transmembrane</keyword>
<dbReference type="HOGENOM" id="CLU_063928_1_0_11"/>
<dbReference type="AlphaFoldDB" id="K0F4W4"/>
<evidence type="ECO:0000256" key="1">
    <source>
        <dbReference type="ARBA" id="ARBA00004141"/>
    </source>
</evidence>
<evidence type="ECO:0000313" key="7">
    <source>
        <dbReference type="EMBL" id="AFU04702.1"/>
    </source>
</evidence>
<feature type="transmembrane region" description="Helical" evidence="6">
    <location>
        <begin position="230"/>
        <end position="254"/>
    </location>
</feature>
<feature type="transmembrane region" description="Helical" evidence="6">
    <location>
        <begin position="42"/>
        <end position="64"/>
    </location>
</feature>
<evidence type="ECO:0000256" key="5">
    <source>
        <dbReference type="SAM" id="MobiDB-lite"/>
    </source>
</evidence>
<proteinExistence type="predicted"/>
<evidence type="ECO:0000256" key="6">
    <source>
        <dbReference type="SAM" id="Phobius"/>
    </source>
</evidence>
<protein>
    <submittedName>
        <fullName evidence="7">UbiA prenyltransferase</fullName>
    </submittedName>
</protein>
<keyword evidence="3 6" id="KW-1133">Transmembrane helix</keyword>
<dbReference type="InterPro" id="IPR050475">
    <property type="entry name" value="Prenyltransferase_related"/>
</dbReference>
<keyword evidence="7" id="KW-0808">Transferase</keyword>
<dbReference type="PANTHER" id="PTHR42723">
    <property type="entry name" value="CHLOROPHYLL SYNTHASE"/>
    <property type="match status" value="1"/>
</dbReference>
<evidence type="ECO:0000256" key="4">
    <source>
        <dbReference type="ARBA" id="ARBA00023136"/>
    </source>
</evidence>
<keyword evidence="8" id="KW-1185">Reference proteome</keyword>
<dbReference type="KEGG" id="nbr:O3I_033765"/>
<dbReference type="Pfam" id="PF01040">
    <property type="entry name" value="UbiA"/>
    <property type="match status" value="1"/>
</dbReference>
<dbReference type="Gene3D" id="1.10.357.140">
    <property type="entry name" value="UbiA prenyltransferase"/>
    <property type="match status" value="1"/>
</dbReference>
<evidence type="ECO:0000313" key="8">
    <source>
        <dbReference type="Proteomes" id="UP000006304"/>
    </source>
</evidence>
<dbReference type="InterPro" id="IPR000537">
    <property type="entry name" value="UbiA_prenyltransferase"/>
</dbReference>
<feature type="region of interest" description="Disordered" evidence="5">
    <location>
        <begin position="1"/>
        <end position="25"/>
    </location>
</feature>
<feature type="transmembrane region" description="Helical" evidence="6">
    <location>
        <begin position="297"/>
        <end position="316"/>
    </location>
</feature>
<organism evidence="7 8">
    <name type="scientific">Nocardia brasiliensis (strain ATCC 700358 / HUJEG-1)</name>
    <dbReference type="NCBI Taxonomy" id="1133849"/>
    <lineage>
        <taxon>Bacteria</taxon>
        <taxon>Bacillati</taxon>
        <taxon>Actinomycetota</taxon>
        <taxon>Actinomycetes</taxon>
        <taxon>Mycobacteriales</taxon>
        <taxon>Nocardiaceae</taxon>
        <taxon>Nocardia</taxon>
    </lineage>
</organism>
<dbReference type="PANTHER" id="PTHR42723:SF1">
    <property type="entry name" value="CHLOROPHYLL SYNTHASE, CHLOROPLASTIC"/>
    <property type="match status" value="1"/>
</dbReference>
<accession>K0F4W4</accession>
<keyword evidence="4 6" id="KW-0472">Membrane</keyword>
<dbReference type="EMBL" id="CP003876">
    <property type="protein sequence ID" value="AFU04702.1"/>
    <property type="molecule type" value="Genomic_DNA"/>
</dbReference>
<dbReference type="GO" id="GO:0016020">
    <property type="term" value="C:membrane"/>
    <property type="evidence" value="ECO:0007669"/>
    <property type="project" value="UniProtKB-SubCell"/>
</dbReference>
<name>K0F4W4_NOCB7</name>
<dbReference type="Proteomes" id="UP000006304">
    <property type="component" value="Chromosome"/>
</dbReference>
<dbReference type="STRING" id="1133849.O3I_033765"/>
<dbReference type="CDD" id="cd13965">
    <property type="entry name" value="PT_UbiA_3"/>
    <property type="match status" value="1"/>
</dbReference>
<dbReference type="eggNOG" id="COG0382">
    <property type="taxonomic scope" value="Bacteria"/>
</dbReference>
<dbReference type="InterPro" id="IPR044878">
    <property type="entry name" value="UbiA_sf"/>
</dbReference>
<feature type="transmembrane region" description="Helical" evidence="6">
    <location>
        <begin position="70"/>
        <end position="89"/>
    </location>
</feature>
<feature type="compositionally biased region" description="Polar residues" evidence="5">
    <location>
        <begin position="1"/>
        <end position="17"/>
    </location>
</feature>
<feature type="transmembrane region" description="Helical" evidence="6">
    <location>
        <begin position="163"/>
        <end position="182"/>
    </location>
</feature>
<dbReference type="GO" id="GO:0016765">
    <property type="term" value="F:transferase activity, transferring alkyl or aryl (other than methyl) groups"/>
    <property type="evidence" value="ECO:0007669"/>
    <property type="project" value="InterPro"/>
</dbReference>
<gene>
    <name evidence="7" type="ORF">O3I_033765</name>
</gene>
<reference evidence="7 8" key="1">
    <citation type="journal article" date="2012" name="J. Bacteriol.">
        <title>Complete genome sequence of Nocardia brasiliensis HUJEG-1.</title>
        <authorList>
            <person name="Vera-Cabrera L."/>
            <person name="Ortiz-Lopez R."/>
            <person name="Elizondo-Gonzalez R."/>
            <person name="Perez-Maya A.A."/>
            <person name="Ocampo-Candiani J."/>
        </authorList>
    </citation>
    <scope>NUCLEOTIDE SEQUENCE [LARGE SCALE GENOMIC DNA]</scope>
    <source>
        <strain evidence="8">ATCC 700358</strain>
    </source>
</reference>
<evidence type="ECO:0000256" key="2">
    <source>
        <dbReference type="ARBA" id="ARBA00022692"/>
    </source>
</evidence>